<dbReference type="EMBL" id="JAFHKK010000001">
    <property type="protein sequence ID" value="MBN2963286.1"/>
    <property type="molecule type" value="Genomic_DNA"/>
</dbReference>
<name>A0ABS2WNN8_9BACT</name>
<proteinExistence type="predicted"/>
<keyword evidence="5" id="KW-1185">Reference proteome</keyword>
<dbReference type="Gene3D" id="2.40.160.20">
    <property type="match status" value="1"/>
</dbReference>
<feature type="domain" description="Outer membrane protein beta-barrel" evidence="3">
    <location>
        <begin position="9"/>
        <end position="220"/>
    </location>
</feature>
<organism evidence="4 5">
    <name type="scientific">Sulfurospirillum tamanense</name>
    <dbReference type="NCBI Taxonomy" id="2813362"/>
    <lineage>
        <taxon>Bacteria</taxon>
        <taxon>Pseudomonadati</taxon>
        <taxon>Campylobacterota</taxon>
        <taxon>Epsilonproteobacteria</taxon>
        <taxon>Campylobacterales</taxon>
        <taxon>Sulfurospirillaceae</taxon>
        <taxon>Sulfurospirillum</taxon>
    </lineage>
</organism>
<feature type="chain" id="PRO_5045402337" description="Outer membrane protein beta-barrel domain-containing protein" evidence="2">
    <location>
        <begin position="22"/>
        <end position="222"/>
    </location>
</feature>
<dbReference type="Proteomes" id="UP000703590">
    <property type="component" value="Unassembled WGS sequence"/>
</dbReference>
<dbReference type="InterPro" id="IPR011250">
    <property type="entry name" value="OMP/PagP_B-barrel"/>
</dbReference>
<dbReference type="InterPro" id="IPR027385">
    <property type="entry name" value="Beta-barrel_OMP"/>
</dbReference>
<reference evidence="4 5" key="2">
    <citation type="submission" date="2021-02" db="EMBL/GenBank/DDBJ databases">
        <title>Sulfurospirillum tamanensis sp. nov.</title>
        <authorList>
            <person name="Frolova A."/>
            <person name="Merkel A."/>
            <person name="Slobodkin A."/>
        </authorList>
    </citation>
    <scope>NUCLEOTIDE SEQUENCE [LARGE SCALE GENOMIC DNA]</scope>
    <source>
        <strain evidence="4 5">T05b</strain>
    </source>
</reference>
<evidence type="ECO:0000313" key="5">
    <source>
        <dbReference type="Proteomes" id="UP000703590"/>
    </source>
</evidence>
<keyword evidence="1 2" id="KW-0732">Signal</keyword>
<reference evidence="5" key="1">
    <citation type="submission" date="2021-02" db="EMBL/GenBank/DDBJ databases">
        <title>Sulfurospirillum tamanensis sp. nov.</title>
        <authorList>
            <person name="Merkel A.Y."/>
        </authorList>
    </citation>
    <scope>NUCLEOTIDE SEQUENCE [LARGE SCALE GENOMIC DNA]</scope>
    <source>
        <strain evidence="5">T05b</strain>
    </source>
</reference>
<evidence type="ECO:0000313" key="4">
    <source>
        <dbReference type="EMBL" id="MBN2963286.1"/>
    </source>
</evidence>
<gene>
    <name evidence="4" type="ORF">JWV37_00695</name>
</gene>
<feature type="signal peptide" evidence="2">
    <location>
        <begin position="1"/>
        <end position="21"/>
    </location>
</feature>
<dbReference type="SUPFAM" id="SSF56925">
    <property type="entry name" value="OMPA-like"/>
    <property type="match status" value="1"/>
</dbReference>
<protein>
    <recommendedName>
        <fullName evidence="3">Outer membrane protein beta-barrel domain-containing protein</fullName>
    </recommendedName>
</protein>
<evidence type="ECO:0000256" key="1">
    <source>
        <dbReference type="ARBA" id="ARBA00022729"/>
    </source>
</evidence>
<comment type="caution">
    <text evidence="4">The sequence shown here is derived from an EMBL/GenBank/DDBJ whole genome shotgun (WGS) entry which is preliminary data.</text>
</comment>
<dbReference type="RefSeq" id="WP_205457719.1">
    <property type="nucleotide sequence ID" value="NZ_JAFHKK010000001.1"/>
</dbReference>
<accession>A0ABS2WNN8</accession>
<evidence type="ECO:0000259" key="3">
    <source>
        <dbReference type="Pfam" id="PF13505"/>
    </source>
</evidence>
<sequence>MGHVVSKLCLALCVFGASAQAGGVGKDGFYLGAILGVNSPTVQSTVTDTGGLDTFSTDINKAGLMFGLHGGWRMHVEGGFHGVEASYKDSTAKGTYNMGSLGGGFKTNASFDLSYKGGYAIAPETYVTGRLGYGWLRASHQVFGSSFVDNGSFNHTLGYVLAGLGVEHYLSKSLSLSGEYLYRHATEDAKKRHMYTNNSGDYTDIKGEYSDHSFVVAINYFF</sequence>
<dbReference type="Pfam" id="PF13505">
    <property type="entry name" value="OMP_b-brl"/>
    <property type="match status" value="1"/>
</dbReference>
<evidence type="ECO:0000256" key="2">
    <source>
        <dbReference type="SAM" id="SignalP"/>
    </source>
</evidence>